<proteinExistence type="predicted"/>
<gene>
    <name evidence="2" type="ORF">A2V81_01645</name>
</gene>
<organism evidence="2 3">
    <name type="scientific">Candidatus Abawacabacteria bacterium RBG_16_42_10</name>
    <dbReference type="NCBI Taxonomy" id="1817814"/>
    <lineage>
        <taxon>Bacteria</taxon>
        <taxon>Candidatus Abawacaibacteriota</taxon>
    </lineage>
</organism>
<protein>
    <recommendedName>
        <fullName evidence="1">DUF5678 domain-containing protein</fullName>
    </recommendedName>
</protein>
<sequence>MFLFKNGFHMKFDKRYLGKWVAATKDKVIESDKTLTKLIKKVSNRKDSNQLRFALIPKGHIAGFLS</sequence>
<evidence type="ECO:0000259" key="1">
    <source>
        <dbReference type="Pfam" id="PF18929"/>
    </source>
</evidence>
<feature type="domain" description="DUF5678" evidence="1">
    <location>
        <begin position="14"/>
        <end position="46"/>
    </location>
</feature>
<evidence type="ECO:0000313" key="3">
    <source>
        <dbReference type="Proteomes" id="UP000177614"/>
    </source>
</evidence>
<accession>A0A1F4XL32</accession>
<dbReference type="EMBL" id="MEWR01000018">
    <property type="protein sequence ID" value="OGC81793.1"/>
    <property type="molecule type" value="Genomic_DNA"/>
</dbReference>
<dbReference type="InterPro" id="IPR043734">
    <property type="entry name" value="DUF5678"/>
</dbReference>
<dbReference type="Pfam" id="PF18929">
    <property type="entry name" value="DUF5678"/>
    <property type="match status" value="1"/>
</dbReference>
<comment type="caution">
    <text evidence="2">The sequence shown here is derived from an EMBL/GenBank/DDBJ whole genome shotgun (WGS) entry which is preliminary data.</text>
</comment>
<dbReference type="Proteomes" id="UP000177614">
    <property type="component" value="Unassembled WGS sequence"/>
</dbReference>
<evidence type="ECO:0000313" key="2">
    <source>
        <dbReference type="EMBL" id="OGC81793.1"/>
    </source>
</evidence>
<dbReference type="AlphaFoldDB" id="A0A1F4XL32"/>
<reference evidence="2 3" key="1">
    <citation type="journal article" date="2016" name="Nat. Commun.">
        <title>Thousands of microbial genomes shed light on interconnected biogeochemical processes in an aquifer system.</title>
        <authorList>
            <person name="Anantharaman K."/>
            <person name="Brown C.T."/>
            <person name="Hug L.A."/>
            <person name="Sharon I."/>
            <person name="Castelle C.J."/>
            <person name="Probst A.J."/>
            <person name="Thomas B.C."/>
            <person name="Singh A."/>
            <person name="Wilkins M.J."/>
            <person name="Karaoz U."/>
            <person name="Brodie E.L."/>
            <person name="Williams K.H."/>
            <person name="Hubbard S.S."/>
            <person name="Banfield J.F."/>
        </authorList>
    </citation>
    <scope>NUCLEOTIDE SEQUENCE [LARGE SCALE GENOMIC DNA]</scope>
</reference>
<name>A0A1F4XL32_9BACT</name>